<comment type="caution">
    <text evidence="1">The sequence shown here is derived from an EMBL/GenBank/DDBJ whole genome shotgun (WGS) entry which is preliminary data.</text>
</comment>
<dbReference type="NCBIfam" id="NF033832">
    <property type="entry name" value="sce7726_fam"/>
    <property type="match status" value="1"/>
</dbReference>
<sequence>MKEYEVKIKLTEYLLANIKKNIIGSEFRFDFGARRADIITICDGIATAFEIKTSGDNVTRLPQQIYGYKKYFDFCFIVCEPGNIDNVRKVISKEIGLIMVDDMQVTLIRKSKQFKAHDKLILASNLNIKEIRSLVKIGKLSKMELCQKISETFNLKKIRSISRYSLEKRMKAPFETFINEKGDSITRDDLMTLNRMPSHRLTFTS</sequence>
<evidence type="ECO:0000313" key="1">
    <source>
        <dbReference type="EMBL" id="TCX57229.1"/>
    </source>
</evidence>
<name>A0A483KAH7_9ENTR</name>
<accession>A0A483KAH7</accession>
<dbReference type="EMBL" id="SDCO01000034">
    <property type="protein sequence ID" value="TCX57229.1"/>
    <property type="molecule type" value="Genomic_DNA"/>
</dbReference>
<protein>
    <submittedName>
        <fullName evidence="1">DNA repair protein MmcB-related protein</fullName>
    </submittedName>
</protein>
<reference evidence="1" key="1">
    <citation type="submission" date="2019-01" db="EMBL/GenBank/DDBJ databases">
        <authorList>
            <person name="Lista F."/>
            <person name="Anselmo A."/>
        </authorList>
    </citation>
    <scope>NUCLEOTIDE SEQUENCE</scope>
    <source>
        <strain evidence="1">8S</strain>
    </source>
</reference>
<dbReference type="InterPro" id="IPR047729">
    <property type="entry name" value="Sce7726-like"/>
</dbReference>
<gene>
    <name evidence="1" type="ORF">ETE84_26075</name>
</gene>
<organism evidence="1">
    <name type="scientific">Klebsiella quasipneumoniae</name>
    <dbReference type="NCBI Taxonomy" id="1463165"/>
    <lineage>
        <taxon>Bacteria</taxon>
        <taxon>Pseudomonadati</taxon>
        <taxon>Pseudomonadota</taxon>
        <taxon>Gammaproteobacteria</taxon>
        <taxon>Enterobacterales</taxon>
        <taxon>Enterobacteriaceae</taxon>
        <taxon>Klebsiella/Raoultella group</taxon>
        <taxon>Klebsiella</taxon>
        <taxon>Klebsiella pneumoniae complex</taxon>
    </lineage>
</organism>
<proteinExistence type="predicted"/>
<dbReference type="AlphaFoldDB" id="A0A483KAH7"/>